<dbReference type="PANTHER" id="PTHR35010:SF2">
    <property type="entry name" value="BLL4672 PROTEIN"/>
    <property type="match status" value="1"/>
</dbReference>
<evidence type="ECO:0000313" key="2">
    <source>
        <dbReference type="EMBL" id="AFP43037.1"/>
    </source>
</evidence>
<sequence length="293" mass="32383">MEQRPVEALPQALAGFLRAARARLRPDSVGLPAAARVAERRVPGLRRSEVAALAGVSVDYYTRMEQGKVRSASDAVIAGLADALQLDETERTYLFDLLSRRDARIPRAPKASRAKVRATIRDLVRAIPDRAVYVRGVGMEVLDMNDLARALLADFTRKTGNARSLAHWALLDPAARTHYVDWDTVAANVASTLRRHFLDHPEDARLQTLIGELTAKSPEFRRGWADHRVFELSHGIKRLHHPVIGDIDLHFEVFPVSGSPGQQLVVYQSQPGSPAEESLRILASWAADNGTGR</sequence>
<feature type="domain" description="HTH cro/C1-type" evidence="1">
    <location>
        <begin position="44"/>
        <end position="91"/>
    </location>
</feature>
<dbReference type="Pfam" id="PF13560">
    <property type="entry name" value="HTH_31"/>
    <property type="match status" value="1"/>
</dbReference>
<protein>
    <submittedName>
        <fullName evidence="2">Transcriptional regulator, XRE family</fullName>
    </submittedName>
</protein>
<dbReference type="Gene3D" id="3.30.450.180">
    <property type="match status" value="1"/>
</dbReference>
<name>I7GBN9_MYCS2</name>
<evidence type="ECO:0000259" key="1">
    <source>
        <dbReference type="PROSITE" id="PS50943"/>
    </source>
</evidence>
<dbReference type="Proteomes" id="UP000006158">
    <property type="component" value="Chromosome"/>
</dbReference>
<proteinExistence type="predicted"/>
<dbReference type="CDD" id="cd00093">
    <property type="entry name" value="HTH_XRE"/>
    <property type="match status" value="1"/>
</dbReference>
<dbReference type="Gene3D" id="1.10.260.40">
    <property type="entry name" value="lambda repressor-like DNA-binding domains"/>
    <property type="match status" value="1"/>
</dbReference>
<dbReference type="EMBL" id="CP001663">
    <property type="protein sequence ID" value="AFP43037.1"/>
    <property type="molecule type" value="Genomic_DNA"/>
</dbReference>
<dbReference type="KEGG" id="msg:MSMEI_6611"/>
<dbReference type="GO" id="GO:0003677">
    <property type="term" value="F:DNA binding"/>
    <property type="evidence" value="ECO:0007669"/>
    <property type="project" value="InterPro"/>
</dbReference>
<dbReference type="InterPro" id="IPR001387">
    <property type="entry name" value="Cro/C1-type_HTH"/>
</dbReference>
<dbReference type="SUPFAM" id="SSF47413">
    <property type="entry name" value="lambda repressor-like DNA-binding domains"/>
    <property type="match status" value="1"/>
</dbReference>
<organism evidence="2 3">
    <name type="scientific">Mycolicibacterium smegmatis (strain ATCC 700084 / mc(2)155)</name>
    <name type="common">Mycobacterium smegmatis</name>
    <dbReference type="NCBI Taxonomy" id="246196"/>
    <lineage>
        <taxon>Bacteria</taxon>
        <taxon>Bacillati</taxon>
        <taxon>Actinomycetota</taxon>
        <taxon>Actinomycetes</taxon>
        <taxon>Mycobacteriales</taxon>
        <taxon>Mycobacteriaceae</taxon>
        <taxon>Mycolicibacterium</taxon>
    </lineage>
</organism>
<gene>
    <name evidence="2" type="ordered locus">MSMEI_6611</name>
</gene>
<dbReference type="AlphaFoldDB" id="I7GBN9"/>
<reference evidence="2 3" key="2">
    <citation type="journal article" date="2009" name="Genome Res.">
        <title>Ortho-proteogenomics: multiple proteomes investigation through orthology and a new MS-based protocol.</title>
        <authorList>
            <person name="Gallien S."/>
            <person name="Perrodou E."/>
            <person name="Carapito C."/>
            <person name="Deshayes C."/>
            <person name="Reyrat J.M."/>
            <person name="Van Dorsselaer A."/>
            <person name="Poch O."/>
            <person name="Schaeffer C."/>
            <person name="Lecompte O."/>
        </authorList>
    </citation>
    <scope>NUCLEOTIDE SEQUENCE [LARGE SCALE GENOMIC DNA]</scope>
    <source>
        <strain evidence="3">ATCC 700084 / mc(2)155</strain>
    </source>
</reference>
<dbReference type="InterPro" id="IPR041413">
    <property type="entry name" value="MLTR_LBD"/>
</dbReference>
<reference evidence="2 3" key="1">
    <citation type="journal article" date="2007" name="Genome Biol.">
        <title>Interrupted coding sequences in Mycobacterium smegmatis: authentic mutations or sequencing errors?</title>
        <authorList>
            <person name="Deshayes C."/>
            <person name="Perrodou E."/>
            <person name="Gallien S."/>
            <person name="Euphrasie D."/>
            <person name="Schaeffer C."/>
            <person name="Van-Dorsselaer A."/>
            <person name="Poch O."/>
            <person name="Lecompte O."/>
            <person name="Reyrat J.M."/>
        </authorList>
    </citation>
    <scope>NUCLEOTIDE SEQUENCE [LARGE SCALE GENOMIC DNA]</scope>
    <source>
        <strain evidence="3">ATCC 700084 / mc(2)155</strain>
    </source>
</reference>
<dbReference type="PATRIC" id="fig|246196.56.peg.6744"/>
<dbReference type="InterPro" id="IPR010982">
    <property type="entry name" value="Lambda_DNA-bd_dom_sf"/>
</dbReference>
<dbReference type="PROSITE" id="PS50943">
    <property type="entry name" value="HTH_CROC1"/>
    <property type="match status" value="1"/>
</dbReference>
<dbReference type="RefSeq" id="WP_014878757.1">
    <property type="nucleotide sequence ID" value="NC_008596.1"/>
</dbReference>
<evidence type="ECO:0000313" key="3">
    <source>
        <dbReference type="Proteomes" id="UP000006158"/>
    </source>
</evidence>
<dbReference type="GeneID" id="93461375"/>
<dbReference type="Pfam" id="PF17765">
    <property type="entry name" value="MLTR_LBD"/>
    <property type="match status" value="1"/>
</dbReference>
<dbReference type="PANTHER" id="PTHR35010">
    <property type="entry name" value="BLL4672 PROTEIN-RELATED"/>
    <property type="match status" value="1"/>
</dbReference>
<dbReference type="SMART" id="SM00530">
    <property type="entry name" value="HTH_XRE"/>
    <property type="match status" value="1"/>
</dbReference>
<accession>I7GBN9</accession>